<evidence type="ECO:0000256" key="1">
    <source>
        <dbReference type="SAM" id="MobiDB-lite"/>
    </source>
</evidence>
<sequence>MAATQVRACSGCAKASLMWYTGAPRRYRSASRSEDVPVRGRPAPISCRTTSEVYGRLGTRRARPVDLGQRPNAARIDGASAAQPSLDTPRISSVVRNSAQCESGRSLDTL</sequence>
<dbReference type="EMBL" id="FOOI01000007">
    <property type="protein sequence ID" value="SFG65525.1"/>
    <property type="molecule type" value="Genomic_DNA"/>
</dbReference>
<evidence type="ECO:0000313" key="2">
    <source>
        <dbReference type="EMBL" id="SFG65525.1"/>
    </source>
</evidence>
<feature type="region of interest" description="Disordered" evidence="1">
    <location>
        <begin position="63"/>
        <end position="110"/>
    </location>
</feature>
<dbReference type="AlphaFoldDB" id="A0A1I2TKQ8"/>
<dbReference type="Proteomes" id="UP000199052">
    <property type="component" value="Unassembled WGS sequence"/>
</dbReference>
<accession>A0A1I2TKQ8</accession>
<evidence type="ECO:0000313" key="3">
    <source>
        <dbReference type="Proteomes" id="UP000199052"/>
    </source>
</evidence>
<name>A0A1I2TKQ8_9ACTN</name>
<reference evidence="2 3" key="1">
    <citation type="submission" date="2016-10" db="EMBL/GenBank/DDBJ databases">
        <authorList>
            <person name="de Groot N.N."/>
        </authorList>
    </citation>
    <scope>NUCLEOTIDE SEQUENCE [LARGE SCALE GENOMIC DNA]</scope>
    <source>
        <strain evidence="2 3">CPCC 202808</strain>
    </source>
</reference>
<organism evidence="2 3">
    <name type="scientific">Actinopolymorpha cephalotaxi</name>
    <dbReference type="NCBI Taxonomy" id="504797"/>
    <lineage>
        <taxon>Bacteria</taxon>
        <taxon>Bacillati</taxon>
        <taxon>Actinomycetota</taxon>
        <taxon>Actinomycetes</taxon>
        <taxon>Propionibacteriales</taxon>
        <taxon>Actinopolymorphaceae</taxon>
        <taxon>Actinopolymorpha</taxon>
    </lineage>
</organism>
<feature type="compositionally biased region" description="Polar residues" evidence="1">
    <location>
        <begin position="82"/>
        <end position="110"/>
    </location>
</feature>
<gene>
    <name evidence="2" type="ORF">SAMN05421678_107237</name>
</gene>
<proteinExistence type="predicted"/>
<protein>
    <submittedName>
        <fullName evidence="2">Uncharacterized protein</fullName>
    </submittedName>
</protein>